<evidence type="ECO:0000256" key="1">
    <source>
        <dbReference type="SAM" id="Coils"/>
    </source>
</evidence>
<feature type="transmembrane region" description="Helical" evidence="3">
    <location>
        <begin position="353"/>
        <end position="373"/>
    </location>
</feature>
<evidence type="ECO:0000313" key="6">
    <source>
        <dbReference type="Proteomes" id="UP000536685"/>
    </source>
</evidence>
<keyword evidence="3" id="KW-0812">Transmembrane</keyword>
<feature type="region of interest" description="Disordered" evidence="2">
    <location>
        <begin position="43"/>
        <end position="68"/>
    </location>
</feature>
<keyword evidence="3" id="KW-1133">Transmembrane helix</keyword>
<organism evidence="5 6">
    <name type="scientific">Conyzicola lurida</name>
    <dbReference type="NCBI Taxonomy" id="1172621"/>
    <lineage>
        <taxon>Bacteria</taxon>
        <taxon>Bacillati</taxon>
        <taxon>Actinomycetota</taxon>
        <taxon>Actinomycetes</taxon>
        <taxon>Micrococcales</taxon>
        <taxon>Microbacteriaceae</taxon>
        <taxon>Conyzicola</taxon>
    </lineage>
</organism>
<name>A0A841AMI7_9MICO</name>
<accession>A0A841AMI7</accession>
<feature type="transmembrane region" description="Helical" evidence="3">
    <location>
        <begin position="385"/>
        <end position="405"/>
    </location>
</feature>
<sequence>MTENPLAQPPRPTAIPAGWYPDPRGSTQRRWWDGNAWTHALETPPPVTPGYANLPGPTVSRAPSPSAPTVRRAIVGDAVPDTSLPTRRQLRDAAAVSEIQRQFAGEAPAYSMGPEVTATQQPQSSFAAQQFATAADPTTDDAPTHPQMTEDPAGVIDSSVVSTIAPAPVTEAPVHTFAQTFAPVPAAAPVSANTFAERERADVERSERERAESLRRAELGAAELEAQRLETVRLDAERAEAERAEAVRAEAARIDAARIAARAEEALLIERAERVKQAAVQRAAQAAAAAQALATPVVDQYHPFGMTPTIRTGTLAPPTTVSTAAAWLFSLLPAVFVGVEFGIATYLPEFYTPFSQGGTAFVLVIAAIALAFADRRQLTQSGHTVTASPFWIVFTPAVYLFARAVRTTGQTGRAGASWAPLLVFAVVAAAAVAAYYVTPMAERIATLFA</sequence>
<dbReference type="AlphaFoldDB" id="A0A841AMI7"/>
<proteinExistence type="predicted"/>
<dbReference type="Pfam" id="PF10708">
    <property type="entry name" value="DUF2510"/>
    <property type="match status" value="1"/>
</dbReference>
<feature type="transmembrane region" description="Helical" evidence="3">
    <location>
        <begin position="325"/>
        <end position="347"/>
    </location>
</feature>
<keyword evidence="1" id="KW-0175">Coiled coil</keyword>
<dbReference type="Proteomes" id="UP000536685">
    <property type="component" value="Unassembled WGS sequence"/>
</dbReference>
<protein>
    <recommendedName>
        <fullName evidence="4">DUF2510 domain-containing protein</fullName>
    </recommendedName>
</protein>
<dbReference type="EMBL" id="JACHMJ010000001">
    <property type="protein sequence ID" value="MBB5842745.1"/>
    <property type="molecule type" value="Genomic_DNA"/>
</dbReference>
<feature type="coiled-coil region" evidence="1">
    <location>
        <begin position="196"/>
        <end position="289"/>
    </location>
</feature>
<feature type="transmembrane region" description="Helical" evidence="3">
    <location>
        <begin position="417"/>
        <end position="437"/>
    </location>
</feature>
<evidence type="ECO:0000256" key="3">
    <source>
        <dbReference type="SAM" id="Phobius"/>
    </source>
</evidence>
<dbReference type="RefSeq" id="WP_184234337.1">
    <property type="nucleotide sequence ID" value="NZ_JACHMJ010000001.1"/>
</dbReference>
<evidence type="ECO:0000259" key="4">
    <source>
        <dbReference type="Pfam" id="PF10708"/>
    </source>
</evidence>
<keyword evidence="6" id="KW-1185">Reference proteome</keyword>
<evidence type="ECO:0000313" key="5">
    <source>
        <dbReference type="EMBL" id="MBB5842745.1"/>
    </source>
</evidence>
<dbReference type="InterPro" id="IPR018929">
    <property type="entry name" value="DUF2510"/>
</dbReference>
<feature type="region of interest" description="Disordered" evidence="2">
    <location>
        <begin position="1"/>
        <end position="26"/>
    </location>
</feature>
<comment type="caution">
    <text evidence="5">The sequence shown here is derived from an EMBL/GenBank/DDBJ whole genome shotgun (WGS) entry which is preliminary data.</text>
</comment>
<gene>
    <name evidence="5" type="ORF">HD599_001068</name>
</gene>
<feature type="domain" description="DUF2510" evidence="4">
    <location>
        <begin position="17"/>
        <end position="49"/>
    </location>
</feature>
<reference evidence="5 6" key="1">
    <citation type="submission" date="2020-08" db="EMBL/GenBank/DDBJ databases">
        <title>Sequencing the genomes of 1000 actinobacteria strains.</title>
        <authorList>
            <person name="Klenk H.-P."/>
        </authorList>
    </citation>
    <scope>NUCLEOTIDE SEQUENCE [LARGE SCALE GENOMIC DNA]</scope>
    <source>
        <strain evidence="5 6">DSM 105784</strain>
    </source>
</reference>
<evidence type="ECO:0000256" key="2">
    <source>
        <dbReference type="SAM" id="MobiDB-lite"/>
    </source>
</evidence>
<keyword evidence="3" id="KW-0472">Membrane</keyword>